<evidence type="ECO:0000313" key="3">
    <source>
        <dbReference type="Proteomes" id="UP000054485"/>
    </source>
</evidence>
<proteinExistence type="predicted"/>
<dbReference type="HOGENOM" id="CLU_2135184_0_0_1"/>
<reference evidence="2 3" key="1">
    <citation type="submission" date="2014-04" db="EMBL/GenBank/DDBJ databases">
        <authorList>
            <consortium name="DOE Joint Genome Institute"/>
            <person name="Kuo A."/>
            <person name="Ruytinx J."/>
            <person name="Rineau F."/>
            <person name="Colpaert J."/>
            <person name="Kohler A."/>
            <person name="Nagy L.G."/>
            <person name="Floudas D."/>
            <person name="Copeland A."/>
            <person name="Barry K.W."/>
            <person name="Cichocki N."/>
            <person name="Veneault-Fourrey C."/>
            <person name="LaButti K."/>
            <person name="Lindquist E.A."/>
            <person name="Lipzen A."/>
            <person name="Lundell T."/>
            <person name="Morin E."/>
            <person name="Murat C."/>
            <person name="Sun H."/>
            <person name="Tunlid A."/>
            <person name="Henrissat B."/>
            <person name="Grigoriev I.V."/>
            <person name="Hibbett D.S."/>
            <person name="Martin F."/>
            <person name="Nordberg H.P."/>
            <person name="Cantor M.N."/>
            <person name="Hua S.X."/>
        </authorList>
    </citation>
    <scope>NUCLEOTIDE SEQUENCE [LARGE SCALE GENOMIC DNA]</scope>
    <source>
        <strain evidence="2 3">UH-Slu-Lm8-n1</strain>
    </source>
</reference>
<evidence type="ECO:0000313" key="2">
    <source>
        <dbReference type="EMBL" id="KIK40696.1"/>
    </source>
</evidence>
<organism evidence="2 3">
    <name type="scientific">Suillus luteus UH-Slu-Lm8-n1</name>
    <dbReference type="NCBI Taxonomy" id="930992"/>
    <lineage>
        <taxon>Eukaryota</taxon>
        <taxon>Fungi</taxon>
        <taxon>Dikarya</taxon>
        <taxon>Basidiomycota</taxon>
        <taxon>Agaricomycotina</taxon>
        <taxon>Agaricomycetes</taxon>
        <taxon>Agaricomycetidae</taxon>
        <taxon>Boletales</taxon>
        <taxon>Suillineae</taxon>
        <taxon>Suillaceae</taxon>
        <taxon>Suillus</taxon>
    </lineage>
</organism>
<protein>
    <submittedName>
        <fullName evidence="2">Uncharacterized protein</fullName>
    </submittedName>
</protein>
<gene>
    <name evidence="2" type="ORF">CY34DRAFT_806940</name>
</gene>
<dbReference type="EMBL" id="KN835293">
    <property type="protein sequence ID" value="KIK40696.1"/>
    <property type="molecule type" value="Genomic_DNA"/>
</dbReference>
<dbReference type="InParanoid" id="A0A0D0AG10"/>
<dbReference type="Proteomes" id="UP000054485">
    <property type="component" value="Unassembled WGS sequence"/>
</dbReference>
<evidence type="ECO:0000256" key="1">
    <source>
        <dbReference type="SAM" id="MobiDB-lite"/>
    </source>
</evidence>
<feature type="region of interest" description="Disordered" evidence="1">
    <location>
        <begin position="65"/>
        <end position="84"/>
    </location>
</feature>
<name>A0A0D0AG10_9AGAM</name>
<accession>A0A0D0AG10</accession>
<sequence>MTTKLTPSSITCTNDIIENRSCSAMTEYNIAERLVSSILIDLMFRRWTSVQLGATNHLPRTNLRHRRTKSSSHVPHPQGNGRHANRTFNATLQRNLSLHTAQNVGFGYCTARE</sequence>
<keyword evidence="3" id="KW-1185">Reference proteome</keyword>
<reference evidence="3" key="2">
    <citation type="submission" date="2015-01" db="EMBL/GenBank/DDBJ databases">
        <title>Evolutionary Origins and Diversification of the Mycorrhizal Mutualists.</title>
        <authorList>
            <consortium name="DOE Joint Genome Institute"/>
            <consortium name="Mycorrhizal Genomics Consortium"/>
            <person name="Kohler A."/>
            <person name="Kuo A."/>
            <person name="Nagy L.G."/>
            <person name="Floudas D."/>
            <person name="Copeland A."/>
            <person name="Barry K.W."/>
            <person name="Cichocki N."/>
            <person name="Veneault-Fourrey C."/>
            <person name="LaButti K."/>
            <person name="Lindquist E.A."/>
            <person name="Lipzen A."/>
            <person name="Lundell T."/>
            <person name="Morin E."/>
            <person name="Murat C."/>
            <person name="Riley R."/>
            <person name="Ohm R."/>
            <person name="Sun H."/>
            <person name="Tunlid A."/>
            <person name="Henrissat B."/>
            <person name="Grigoriev I.V."/>
            <person name="Hibbett D.S."/>
            <person name="Martin F."/>
        </authorList>
    </citation>
    <scope>NUCLEOTIDE SEQUENCE [LARGE SCALE GENOMIC DNA]</scope>
    <source>
        <strain evidence="3">UH-Slu-Lm8-n1</strain>
    </source>
</reference>
<dbReference type="AlphaFoldDB" id="A0A0D0AG10"/>